<name>A0ABV6QPA1_9ACTN</name>
<proteinExistence type="predicted"/>
<dbReference type="Proteomes" id="UP001589890">
    <property type="component" value="Unassembled WGS sequence"/>
</dbReference>
<evidence type="ECO:0008006" key="3">
    <source>
        <dbReference type="Google" id="ProtNLM"/>
    </source>
</evidence>
<reference evidence="1 2" key="1">
    <citation type="submission" date="2024-09" db="EMBL/GenBank/DDBJ databases">
        <authorList>
            <person name="Sun Q."/>
            <person name="Mori K."/>
        </authorList>
    </citation>
    <scope>NUCLEOTIDE SEQUENCE [LARGE SCALE GENOMIC DNA]</scope>
    <source>
        <strain evidence="1 2">CGMCC 1.15906</strain>
    </source>
</reference>
<sequence length="105" mass="11917">MAAFVQIIEYQTSRMDEVADLSEEFRAARMAENQSRETAPTRITVAEDRDRPGYYLNIVEFESYEAAMENSGRPETADFAAKLAELCDGPPKFYNLDVVQRIDLG</sequence>
<dbReference type="RefSeq" id="WP_380049743.1">
    <property type="nucleotide sequence ID" value="NZ_JBHLTC010000024.1"/>
</dbReference>
<gene>
    <name evidence="1" type="ORF">ACFFGN_19965</name>
</gene>
<dbReference type="SUPFAM" id="SSF54909">
    <property type="entry name" value="Dimeric alpha+beta barrel"/>
    <property type="match status" value="1"/>
</dbReference>
<dbReference type="Gene3D" id="3.30.70.100">
    <property type="match status" value="1"/>
</dbReference>
<dbReference type="EMBL" id="JBHLTC010000024">
    <property type="protein sequence ID" value="MFC0626365.1"/>
    <property type="molecule type" value="Genomic_DNA"/>
</dbReference>
<dbReference type="InterPro" id="IPR011008">
    <property type="entry name" value="Dimeric_a/b-barrel"/>
</dbReference>
<accession>A0ABV6QPA1</accession>
<evidence type="ECO:0000313" key="2">
    <source>
        <dbReference type="Proteomes" id="UP001589890"/>
    </source>
</evidence>
<organism evidence="1 2">
    <name type="scientific">Kribbella deserti</name>
    <dbReference type="NCBI Taxonomy" id="1926257"/>
    <lineage>
        <taxon>Bacteria</taxon>
        <taxon>Bacillati</taxon>
        <taxon>Actinomycetota</taxon>
        <taxon>Actinomycetes</taxon>
        <taxon>Propionibacteriales</taxon>
        <taxon>Kribbellaceae</taxon>
        <taxon>Kribbella</taxon>
    </lineage>
</organism>
<comment type="caution">
    <text evidence="1">The sequence shown here is derived from an EMBL/GenBank/DDBJ whole genome shotgun (WGS) entry which is preliminary data.</text>
</comment>
<evidence type="ECO:0000313" key="1">
    <source>
        <dbReference type="EMBL" id="MFC0626365.1"/>
    </source>
</evidence>
<protein>
    <recommendedName>
        <fullName evidence="3">Antibiotic biosynthesis monooxygenase</fullName>
    </recommendedName>
</protein>
<keyword evidence="2" id="KW-1185">Reference proteome</keyword>